<evidence type="ECO:0000256" key="1">
    <source>
        <dbReference type="SAM" id="Coils"/>
    </source>
</evidence>
<accession>A0A812ZPZ5</accession>
<feature type="coiled-coil region" evidence="1">
    <location>
        <begin position="36"/>
        <end position="63"/>
    </location>
</feature>
<dbReference type="EMBL" id="CAJNJA010049351">
    <property type="protein sequence ID" value="CAE7836765.1"/>
    <property type="molecule type" value="Genomic_DNA"/>
</dbReference>
<name>A0A812ZPZ5_9DINO</name>
<dbReference type="OrthoDB" id="10684065at2759"/>
<comment type="caution">
    <text evidence="2">The sequence shown here is derived from an EMBL/GenBank/DDBJ whole genome shotgun (WGS) entry which is preliminary data.</text>
</comment>
<keyword evidence="3" id="KW-1185">Reference proteome</keyword>
<dbReference type="Proteomes" id="UP000601435">
    <property type="component" value="Unassembled WGS sequence"/>
</dbReference>
<gene>
    <name evidence="2" type="ORF">SNEC2469_LOCUS25190</name>
</gene>
<keyword evidence="1" id="KW-0175">Coiled coil</keyword>
<organism evidence="2 3">
    <name type="scientific">Symbiodinium necroappetens</name>
    <dbReference type="NCBI Taxonomy" id="1628268"/>
    <lineage>
        <taxon>Eukaryota</taxon>
        <taxon>Sar</taxon>
        <taxon>Alveolata</taxon>
        <taxon>Dinophyceae</taxon>
        <taxon>Suessiales</taxon>
        <taxon>Symbiodiniaceae</taxon>
        <taxon>Symbiodinium</taxon>
    </lineage>
</organism>
<dbReference type="AlphaFoldDB" id="A0A812ZPZ5"/>
<evidence type="ECO:0000313" key="2">
    <source>
        <dbReference type="EMBL" id="CAE7836765.1"/>
    </source>
</evidence>
<sequence length="120" mass="13826">MRRDDPALGLEIFSEQQLRETCLRLEGRVRMLRSFLADLHCENATLRRQRAVLSERLGELEDSCAAASGDADGEDREARPLQAMQAPEAQELELRRCQAQEEQLRMEVCEHQLSRAQMEQ</sequence>
<feature type="non-terminal residue" evidence="2">
    <location>
        <position position="1"/>
    </location>
</feature>
<protein>
    <submittedName>
        <fullName evidence="2">Uncharacterized protein</fullName>
    </submittedName>
</protein>
<evidence type="ECO:0000313" key="3">
    <source>
        <dbReference type="Proteomes" id="UP000601435"/>
    </source>
</evidence>
<reference evidence="2" key="1">
    <citation type="submission" date="2021-02" db="EMBL/GenBank/DDBJ databases">
        <authorList>
            <person name="Dougan E. K."/>
            <person name="Rhodes N."/>
            <person name="Thang M."/>
            <person name="Chan C."/>
        </authorList>
    </citation>
    <scope>NUCLEOTIDE SEQUENCE</scope>
</reference>
<proteinExistence type="predicted"/>